<feature type="transmembrane region" description="Helical" evidence="7">
    <location>
        <begin position="46"/>
        <end position="68"/>
    </location>
</feature>
<evidence type="ECO:0000256" key="1">
    <source>
        <dbReference type="ARBA" id="ARBA00004651"/>
    </source>
</evidence>
<dbReference type="NCBIfam" id="NF037997">
    <property type="entry name" value="Na_Pi_symport"/>
    <property type="match status" value="1"/>
</dbReference>
<dbReference type="GO" id="GO:0044341">
    <property type="term" value="P:sodium-dependent phosphate transport"/>
    <property type="evidence" value="ECO:0007669"/>
    <property type="project" value="InterPro"/>
</dbReference>
<keyword evidence="9" id="KW-1185">Reference proteome</keyword>
<dbReference type="NCBIfam" id="TIGR00704">
    <property type="entry name" value="NaPi_cotrn_rel"/>
    <property type="match status" value="1"/>
</dbReference>
<dbReference type="GO" id="GO:0005886">
    <property type="term" value="C:plasma membrane"/>
    <property type="evidence" value="ECO:0007669"/>
    <property type="project" value="UniProtKB-SubCell"/>
</dbReference>
<keyword evidence="3 7" id="KW-0812">Transmembrane</keyword>
<feature type="coiled-coil region" evidence="6">
    <location>
        <begin position="374"/>
        <end position="401"/>
    </location>
</feature>
<dbReference type="SUPFAM" id="SSF109755">
    <property type="entry name" value="PhoU-like"/>
    <property type="match status" value="1"/>
</dbReference>
<feature type="transmembrane region" description="Helical" evidence="7">
    <location>
        <begin position="128"/>
        <end position="148"/>
    </location>
</feature>
<evidence type="ECO:0000313" key="8">
    <source>
        <dbReference type="EMBL" id="TPE54176.1"/>
    </source>
</evidence>
<feature type="transmembrane region" description="Helical" evidence="7">
    <location>
        <begin position="291"/>
        <end position="311"/>
    </location>
</feature>
<dbReference type="Proteomes" id="UP000315901">
    <property type="component" value="Unassembled WGS sequence"/>
</dbReference>
<dbReference type="InterPro" id="IPR038078">
    <property type="entry name" value="PhoU-like_sf"/>
</dbReference>
<organism evidence="8 9">
    <name type="scientific">Maribrevibacterium harenarium</name>
    <dbReference type="NCBI Taxonomy" id="2589817"/>
    <lineage>
        <taxon>Bacteria</taxon>
        <taxon>Pseudomonadati</taxon>
        <taxon>Pseudomonadota</taxon>
        <taxon>Gammaproteobacteria</taxon>
        <taxon>Oceanospirillales</taxon>
        <taxon>Oceanospirillaceae</taxon>
        <taxon>Maribrevibacterium</taxon>
    </lineage>
</organism>
<dbReference type="GO" id="GO:0005436">
    <property type="term" value="F:sodium:phosphate symporter activity"/>
    <property type="evidence" value="ECO:0007669"/>
    <property type="project" value="InterPro"/>
</dbReference>
<reference evidence="8 9" key="1">
    <citation type="submission" date="2019-06" db="EMBL/GenBank/DDBJ databases">
        <title>A novel bacterium of genus Marinomonas, isolated from coastal sand.</title>
        <authorList>
            <person name="Huang H."/>
            <person name="Mo K."/>
            <person name="Hu Y."/>
        </authorList>
    </citation>
    <scope>NUCLEOTIDE SEQUENCE [LARGE SCALE GENOMIC DNA]</scope>
    <source>
        <strain evidence="8 9">HB171799</strain>
    </source>
</reference>
<dbReference type="PANTHER" id="PTHR10010:SF46">
    <property type="entry name" value="SODIUM-DEPENDENT PHOSPHATE TRANSPORT PROTEIN 2B"/>
    <property type="match status" value="1"/>
</dbReference>
<evidence type="ECO:0000256" key="2">
    <source>
        <dbReference type="ARBA" id="ARBA00022475"/>
    </source>
</evidence>
<evidence type="ECO:0000256" key="4">
    <source>
        <dbReference type="ARBA" id="ARBA00022989"/>
    </source>
</evidence>
<feature type="transmembrane region" description="Helical" evidence="7">
    <location>
        <begin position="168"/>
        <end position="195"/>
    </location>
</feature>
<dbReference type="PANTHER" id="PTHR10010">
    <property type="entry name" value="SOLUTE CARRIER FAMILY 34 SODIUM PHOSPHATE , MEMBER 2-RELATED"/>
    <property type="match status" value="1"/>
</dbReference>
<evidence type="ECO:0000313" key="9">
    <source>
        <dbReference type="Proteomes" id="UP000315901"/>
    </source>
</evidence>
<gene>
    <name evidence="8" type="ORF">FJM67_05700</name>
</gene>
<evidence type="ECO:0000256" key="7">
    <source>
        <dbReference type="SAM" id="Phobius"/>
    </source>
</evidence>
<dbReference type="Pfam" id="PF02690">
    <property type="entry name" value="Na_Pi_cotrans"/>
    <property type="match status" value="2"/>
</dbReference>
<feature type="transmembrane region" description="Helical" evidence="7">
    <location>
        <begin position="105"/>
        <end position="121"/>
    </location>
</feature>
<evidence type="ECO:0000256" key="5">
    <source>
        <dbReference type="ARBA" id="ARBA00023136"/>
    </source>
</evidence>
<sequence length="555" mass="60102">MLLGLFGGLAIFLYGMEKMSDALKQAAGANMKNWLARLTTNRFSGVLTGAGVTAVIQSSSVTTVLVVGFTSAGLMTLNQAVGVIMGANIGTTVTAQIIAFKVTKAALAMVAIGFMMFFTSKKEKVQQYGYMVFGLGMIFLGMNMMSDAMAPLRTFAPFIDLMTHMDNVLLAILVAAVFTALVQSSSATTGIVIVLASQGFIPLETGIALAMGANIGTCVTAILASAGKGREALQASTVHVLFNVIGVLIWLPLIGLLADISIQLSPLHPELAGTERLAAEIPRQIANANTLFNLLNTLIMLPFVGAFVWLVRKWFPHKSATESTAQVQTKFIDPAFLATPDIALNQAQLEISRVGRRVSTMLALVPTLAPTGDANDQRQQLGDVRHQLEQVENEVDQLHSAILSYLGKLRREPLSAQHSARQIALVGMTDHLENIADLIVHSLLPIVSRAVKDQLEVSDAMRTTLDALQKTVNDALLNCVNGIRRQDHSLTQQALEVRRELNGLVNQVLAHQAERLADDSPNRLSVFHHEMEWVGAFKHIYTMTRRVAKMQLTSS</sequence>
<proteinExistence type="predicted"/>
<dbReference type="Gene3D" id="1.20.58.220">
    <property type="entry name" value="Phosphate transport system protein phou homolog 2, domain 2"/>
    <property type="match status" value="1"/>
</dbReference>
<dbReference type="OrthoDB" id="9763003at2"/>
<protein>
    <submittedName>
        <fullName evidence="8">Na/Pi cotransporter family protein</fullName>
    </submittedName>
</protein>
<dbReference type="InterPro" id="IPR003841">
    <property type="entry name" value="Na/Pi_transpt"/>
</dbReference>
<feature type="transmembrane region" description="Helical" evidence="7">
    <location>
        <begin position="238"/>
        <end position="258"/>
    </location>
</feature>
<name>A0A501X1H2_9GAMM</name>
<keyword evidence="5 7" id="KW-0472">Membrane</keyword>
<keyword evidence="4 7" id="KW-1133">Transmembrane helix</keyword>
<comment type="subcellular location">
    <subcellularLocation>
        <location evidence="1">Cell membrane</location>
        <topology evidence="1">Multi-pass membrane protein</topology>
    </subcellularLocation>
</comment>
<dbReference type="InterPro" id="IPR004633">
    <property type="entry name" value="NaPi_cotrn-rel/YqeW-like"/>
</dbReference>
<feature type="transmembrane region" description="Helical" evidence="7">
    <location>
        <begin position="207"/>
        <end position="226"/>
    </location>
</feature>
<dbReference type="EMBL" id="VFRR01000007">
    <property type="protein sequence ID" value="TPE54176.1"/>
    <property type="molecule type" value="Genomic_DNA"/>
</dbReference>
<evidence type="ECO:0000256" key="3">
    <source>
        <dbReference type="ARBA" id="ARBA00022692"/>
    </source>
</evidence>
<accession>A0A501X1H2</accession>
<keyword evidence="2" id="KW-1003">Cell membrane</keyword>
<comment type="caution">
    <text evidence="8">The sequence shown here is derived from an EMBL/GenBank/DDBJ whole genome shotgun (WGS) entry which is preliminary data.</text>
</comment>
<dbReference type="AlphaFoldDB" id="A0A501X1H2"/>
<keyword evidence="6" id="KW-0175">Coiled coil</keyword>
<evidence type="ECO:0000256" key="6">
    <source>
        <dbReference type="SAM" id="Coils"/>
    </source>
</evidence>